<dbReference type="Gene3D" id="1.25.40.10">
    <property type="entry name" value="Tetratricopeptide repeat domain"/>
    <property type="match status" value="1"/>
</dbReference>
<evidence type="ECO:0000313" key="2">
    <source>
        <dbReference type="Proteomes" id="UP000523161"/>
    </source>
</evidence>
<organism evidence="1 2">
    <name type="scientific">Rheinheimera lutimaris</name>
    <dbReference type="NCBI Taxonomy" id="2740584"/>
    <lineage>
        <taxon>Bacteria</taxon>
        <taxon>Pseudomonadati</taxon>
        <taxon>Pseudomonadota</taxon>
        <taxon>Gammaproteobacteria</taxon>
        <taxon>Chromatiales</taxon>
        <taxon>Chromatiaceae</taxon>
        <taxon>Rheinheimera</taxon>
    </lineage>
</organism>
<accession>A0A7Y5AR02</accession>
<dbReference type="RefSeq" id="WP_173500717.1">
    <property type="nucleotide sequence ID" value="NZ_JABSOD010000006.1"/>
</dbReference>
<dbReference type="AlphaFoldDB" id="A0A7Y5AR02"/>
<evidence type="ECO:0000313" key="1">
    <source>
        <dbReference type="EMBL" id="NRQ42474.1"/>
    </source>
</evidence>
<gene>
    <name evidence="1" type="ORF">HRH59_07795</name>
</gene>
<dbReference type="EMBL" id="JABSOD010000006">
    <property type="protein sequence ID" value="NRQ42474.1"/>
    <property type="molecule type" value="Genomic_DNA"/>
</dbReference>
<dbReference type="Proteomes" id="UP000523161">
    <property type="component" value="Unassembled WGS sequence"/>
</dbReference>
<sequence length="132" mass="14808">MKLFFLIILVTTMTGFNAKSQEDINVATSTGSTFFIDADELPKLISAAQNGELFAAVRLHKHYKFSTMDSEKAFIWLTKAAELGDMVSQYNLAHFYLQNGQAELAEEWALRALDNGLAEASELLNEINNEQR</sequence>
<dbReference type="InterPro" id="IPR011990">
    <property type="entry name" value="TPR-like_helical_dom_sf"/>
</dbReference>
<reference evidence="1 2" key="1">
    <citation type="submission" date="2020-06" db="EMBL/GenBank/DDBJ databases">
        <title>Rheinheimera sp. nov., a marine bacterium isolated from coastal.</title>
        <authorList>
            <person name="Yu Q."/>
            <person name="Qi Y."/>
            <person name="Pu J."/>
        </authorList>
    </citation>
    <scope>NUCLEOTIDE SEQUENCE [LARGE SCALE GENOMIC DNA]</scope>
    <source>
        <strain evidence="1 2">YQF-2</strain>
    </source>
</reference>
<protein>
    <submittedName>
        <fullName evidence="1">Sel1 repeat family protein</fullName>
    </submittedName>
</protein>
<dbReference type="SUPFAM" id="SSF81901">
    <property type="entry name" value="HCP-like"/>
    <property type="match status" value="1"/>
</dbReference>
<comment type="caution">
    <text evidence="1">The sequence shown here is derived from an EMBL/GenBank/DDBJ whole genome shotgun (WGS) entry which is preliminary data.</text>
</comment>
<proteinExistence type="predicted"/>
<keyword evidence="2" id="KW-1185">Reference proteome</keyword>
<name>A0A7Y5AR02_9GAMM</name>